<dbReference type="PRINTS" id="PR00983">
    <property type="entry name" value="TRNASYNTHCYS"/>
</dbReference>
<feature type="binding site" evidence="10">
    <location>
        <position position="31"/>
    </location>
    <ligand>
        <name>Zn(2+)</name>
        <dbReference type="ChEBI" id="CHEBI:29105"/>
    </ligand>
</feature>
<feature type="domain" description="tRNA synthetases class I catalytic" evidence="11">
    <location>
        <begin position="18"/>
        <end position="330"/>
    </location>
</feature>
<dbReference type="PANTHER" id="PTHR10890">
    <property type="entry name" value="CYSTEINYL-TRNA SYNTHETASE"/>
    <property type="match status" value="1"/>
</dbReference>
<dbReference type="GO" id="GO:0004817">
    <property type="term" value="F:cysteine-tRNA ligase activity"/>
    <property type="evidence" value="ECO:0007669"/>
    <property type="project" value="UniProtKB-UniRule"/>
</dbReference>
<keyword evidence="7 10" id="KW-0067">ATP-binding</keyword>
<dbReference type="PANTHER" id="PTHR10890:SF3">
    <property type="entry name" value="CYSTEINE--TRNA LIGASE, CYTOPLASMIC"/>
    <property type="match status" value="1"/>
</dbReference>
<dbReference type="SUPFAM" id="SSF52374">
    <property type="entry name" value="Nucleotidylyl transferase"/>
    <property type="match status" value="1"/>
</dbReference>
<dbReference type="InterPro" id="IPR015803">
    <property type="entry name" value="Cys-tRNA-ligase"/>
</dbReference>
<keyword evidence="5 10" id="KW-0547">Nucleotide-binding</keyword>
<dbReference type="Pfam" id="PF01406">
    <property type="entry name" value="tRNA-synt_1e"/>
    <property type="match status" value="1"/>
</dbReference>
<feature type="binding site" evidence="10">
    <location>
        <position position="280"/>
    </location>
    <ligand>
        <name>ATP</name>
        <dbReference type="ChEBI" id="CHEBI:30616"/>
    </ligand>
</feature>
<evidence type="ECO:0000256" key="6">
    <source>
        <dbReference type="ARBA" id="ARBA00022833"/>
    </source>
</evidence>
<dbReference type="SUPFAM" id="SSF47323">
    <property type="entry name" value="Anticodon-binding domain of a subclass of class I aminoacyl-tRNA synthetases"/>
    <property type="match status" value="1"/>
</dbReference>
<keyword evidence="10" id="KW-0963">Cytoplasm</keyword>
<dbReference type="CDD" id="cd00672">
    <property type="entry name" value="CysRS_core"/>
    <property type="match status" value="1"/>
</dbReference>
<comment type="catalytic activity">
    <reaction evidence="10">
        <text>tRNA(Cys) + L-cysteine + ATP = L-cysteinyl-tRNA(Cys) + AMP + diphosphate</text>
        <dbReference type="Rhea" id="RHEA:17773"/>
        <dbReference type="Rhea" id="RHEA-COMP:9661"/>
        <dbReference type="Rhea" id="RHEA-COMP:9679"/>
        <dbReference type="ChEBI" id="CHEBI:30616"/>
        <dbReference type="ChEBI" id="CHEBI:33019"/>
        <dbReference type="ChEBI" id="CHEBI:35235"/>
        <dbReference type="ChEBI" id="CHEBI:78442"/>
        <dbReference type="ChEBI" id="CHEBI:78517"/>
        <dbReference type="ChEBI" id="CHEBI:456215"/>
        <dbReference type="EC" id="6.1.1.16"/>
    </reaction>
</comment>
<comment type="cofactor">
    <cofactor evidence="10">
        <name>Zn(2+)</name>
        <dbReference type="ChEBI" id="CHEBI:29105"/>
    </cofactor>
    <text evidence="10">Binds 1 zinc ion per subunit.</text>
</comment>
<evidence type="ECO:0000256" key="1">
    <source>
        <dbReference type="ARBA" id="ARBA00005594"/>
    </source>
</evidence>
<keyword evidence="9 10" id="KW-0030">Aminoacyl-tRNA synthetase</keyword>
<dbReference type="EMBL" id="SEOL01000003">
    <property type="protein sequence ID" value="MBL0848867.1"/>
    <property type="molecule type" value="Genomic_DNA"/>
</dbReference>
<keyword evidence="3 10" id="KW-0436">Ligase</keyword>
<evidence type="ECO:0000256" key="8">
    <source>
        <dbReference type="ARBA" id="ARBA00022917"/>
    </source>
</evidence>
<dbReference type="GO" id="GO:0005524">
    <property type="term" value="F:ATP binding"/>
    <property type="evidence" value="ECO:0007669"/>
    <property type="project" value="UniProtKB-UniRule"/>
</dbReference>
<feature type="binding site" evidence="10">
    <location>
        <position position="248"/>
    </location>
    <ligand>
        <name>Zn(2+)</name>
        <dbReference type="ChEBI" id="CHEBI:29105"/>
    </ligand>
</feature>
<dbReference type="GO" id="GO:0008270">
    <property type="term" value="F:zinc ion binding"/>
    <property type="evidence" value="ECO:0007669"/>
    <property type="project" value="UniProtKB-UniRule"/>
</dbReference>
<feature type="binding site" evidence="10">
    <location>
        <position position="219"/>
    </location>
    <ligand>
        <name>Zn(2+)</name>
        <dbReference type="ChEBI" id="CHEBI:29105"/>
    </ligand>
</feature>
<evidence type="ECO:0000256" key="4">
    <source>
        <dbReference type="ARBA" id="ARBA00022723"/>
    </source>
</evidence>
<feature type="short sequence motif" description="'KMSKS' region" evidence="10">
    <location>
        <begin position="277"/>
        <end position="281"/>
    </location>
</feature>
<dbReference type="Gene3D" id="3.40.50.620">
    <property type="entry name" value="HUPs"/>
    <property type="match status" value="1"/>
</dbReference>
<evidence type="ECO:0000256" key="2">
    <source>
        <dbReference type="ARBA" id="ARBA00011245"/>
    </source>
</evidence>
<comment type="caution">
    <text evidence="12">The sequence shown here is derived from an EMBL/GenBank/DDBJ whole genome shotgun (WGS) entry which is preliminary data.</text>
</comment>
<feature type="binding site" evidence="10">
    <location>
        <position position="244"/>
    </location>
    <ligand>
        <name>Zn(2+)</name>
        <dbReference type="ChEBI" id="CHEBI:29105"/>
    </ligand>
</feature>
<keyword evidence="8 10" id="KW-0648">Protein biosynthesis</keyword>
<dbReference type="AlphaFoldDB" id="A0A937ALB0"/>
<evidence type="ECO:0000313" key="12">
    <source>
        <dbReference type="EMBL" id="MBL0848867.1"/>
    </source>
</evidence>
<dbReference type="Proteomes" id="UP000736856">
    <property type="component" value="Unassembled WGS sequence"/>
</dbReference>
<dbReference type="InterPro" id="IPR032678">
    <property type="entry name" value="tRNA-synt_1_cat_dom"/>
</dbReference>
<evidence type="ECO:0000313" key="13">
    <source>
        <dbReference type="Proteomes" id="UP000736856"/>
    </source>
</evidence>
<proteinExistence type="inferred from homology"/>
<comment type="similarity">
    <text evidence="1 10">Belongs to the class-I aminoacyl-tRNA synthetase family.</text>
</comment>
<evidence type="ECO:0000256" key="10">
    <source>
        <dbReference type="HAMAP-Rule" id="MF_00041"/>
    </source>
</evidence>
<feature type="short sequence motif" description="'HIGH' region" evidence="10">
    <location>
        <begin position="33"/>
        <end position="43"/>
    </location>
</feature>
<dbReference type="HAMAP" id="MF_00041">
    <property type="entry name" value="Cys_tRNA_synth"/>
    <property type="match status" value="1"/>
</dbReference>
<evidence type="ECO:0000259" key="11">
    <source>
        <dbReference type="Pfam" id="PF01406"/>
    </source>
</evidence>
<evidence type="ECO:0000256" key="3">
    <source>
        <dbReference type="ARBA" id="ARBA00022598"/>
    </source>
</evidence>
<comment type="subunit">
    <text evidence="2 10">Monomer.</text>
</comment>
<dbReference type="NCBIfam" id="TIGR00435">
    <property type="entry name" value="cysS"/>
    <property type="match status" value="1"/>
</dbReference>
<sequence>MDKFLKLYNTLERKVIKFQPIDPSNVRMYVCGPTVYDFAHIGNARPLIVFDVLYRLIRHIYGAKFVTYVRNITDIDDKIIERARREHPSVPINDAIRIITEKSTQQFIKDTEELNCLVPTHQPYATEHIPQMIDLITQIMTHGHAYESNGEVLFDTNSAPNYGSLSNRKIDEQKVGIRISEKSHKKNPTDFVLWKISSDEEPGWESPWGRGRPGWHIECSAMCSHYLGKTFDIHGGGLDLIFPHHENEIVQSCCAYRTETLANLWIHNGFLNLEGHKMSKSTGNFITINELLETNKFGGQSWSAPVIRLAMLMTHYREPIDFTVQRLKEAEILLSKWPNTESSDRVSVPDSSVLSALLNDLNTTSAIQALHKVARNCNKNPELLAVYNASADILGIKEPKKTLNKQVSDAIEKLVQERLVLLERKIFSAADCIRQQLEARGFILEDHKDLNSGKRLTRWRQK</sequence>
<evidence type="ECO:0000256" key="9">
    <source>
        <dbReference type="ARBA" id="ARBA00023146"/>
    </source>
</evidence>
<dbReference type="GO" id="GO:0005829">
    <property type="term" value="C:cytosol"/>
    <property type="evidence" value="ECO:0007669"/>
    <property type="project" value="TreeGrafter"/>
</dbReference>
<dbReference type="InterPro" id="IPR014729">
    <property type="entry name" value="Rossmann-like_a/b/a_fold"/>
</dbReference>
<gene>
    <name evidence="10" type="primary">cysS</name>
    <name evidence="12" type="ORF">EU981_02025</name>
</gene>
<evidence type="ECO:0000256" key="7">
    <source>
        <dbReference type="ARBA" id="ARBA00022840"/>
    </source>
</evidence>
<dbReference type="InterPro" id="IPR009080">
    <property type="entry name" value="tRNAsynth_Ia_anticodon-bd"/>
</dbReference>
<comment type="subcellular location">
    <subcellularLocation>
        <location evidence="10">Cytoplasm</location>
    </subcellularLocation>
</comment>
<dbReference type="GO" id="GO:0006423">
    <property type="term" value="P:cysteinyl-tRNA aminoacylation"/>
    <property type="evidence" value="ECO:0007669"/>
    <property type="project" value="UniProtKB-UniRule"/>
</dbReference>
<dbReference type="EC" id="6.1.1.16" evidence="10"/>
<name>A0A937ALB0_9HYPH</name>
<dbReference type="InterPro" id="IPR024909">
    <property type="entry name" value="Cys-tRNA/MSH_ligase"/>
</dbReference>
<reference evidence="12" key="1">
    <citation type="submission" date="2019-02" db="EMBL/GenBank/DDBJ databases">
        <title>A novel Candidatus Liberibacter species associated with the New Zealand native fuchsia psyllid, Ctenarytaina fuchsiae.</title>
        <authorList>
            <person name="Thompson S.M."/>
            <person name="Jorgensen N."/>
            <person name="David C."/>
            <person name="Bulman S.R."/>
            <person name="Smith G.R."/>
        </authorList>
    </citation>
    <scope>NUCLEOTIDE SEQUENCE</scope>
    <source>
        <strain evidence="12">Oxford</strain>
    </source>
</reference>
<keyword evidence="4 10" id="KW-0479">Metal-binding</keyword>
<organism evidence="12 13">
    <name type="scientific">Candidatus Liberibacter ctenarytainae</name>
    <dbReference type="NCBI Taxonomy" id="2020335"/>
    <lineage>
        <taxon>Bacteria</taxon>
        <taxon>Pseudomonadati</taxon>
        <taxon>Pseudomonadota</taxon>
        <taxon>Alphaproteobacteria</taxon>
        <taxon>Hyphomicrobiales</taxon>
        <taxon>Rhizobiaceae</taxon>
        <taxon>Liberibacter</taxon>
    </lineage>
</organism>
<keyword evidence="6 10" id="KW-0862">Zinc</keyword>
<accession>A0A937ALB0</accession>
<evidence type="ECO:0000256" key="5">
    <source>
        <dbReference type="ARBA" id="ARBA00022741"/>
    </source>
</evidence>
<protein>
    <recommendedName>
        <fullName evidence="10">Cysteine--tRNA ligase</fullName>
        <ecNumber evidence="10">6.1.1.16</ecNumber>
    </recommendedName>
    <alternativeName>
        <fullName evidence="10">Cysteinyl-tRNA synthetase</fullName>
        <shortName evidence="10">CysRS</shortName>
    </alternativeName>
</protein>